<protein>
    <submittedName>
        <fullName evidence="2">Uncharacterized protein</fullName>
    </submittedName>
</protein>
<comment type="caution">
    <text evidence="2">The sequence shown here is derived from an EMBL/GenBank/DDBJ whole genome shotgun (WGS) entry which is preliminary data.</text>
</comment>
<keyword evidence="3" id="KW-1185">Reference proteome</keyword>
<proteinExistence type="predicted"/>
<organism evidence="2 3">
    <name type="scientific">Kitasatospora atroaurantiaca</name>
    <dbReference type="NCBI Taxonomy" id="285545"/>
    <lineage>
        <taxon>Bacteria</taxon>
        <taxon>Bacillati</taxon>
        <taxon>Actinomycetota</taxon>
        <taxon>Actinomycetes</taxon>
        <taxon>Kitasatosporales</taxon>
        <taxon>Streptomycetaceae</taxon>
        <taxon>Kitasatospora</taxon>
    </lineage>
</organism>
<accession>A0A561F027</accession>
<dbReference type="EMBL" id="VIVR01000001">
    <property type="protein sequence ID" value="TWE21217.1"/>
    <property type="molecule type" value="Genomic_DNA"/>
</dbReference>
<name>A0A561F027_9ACTN</name>
<reference evidence="2 3" key="1">
    <citation type="submission" date="2019-06" db="EMBL/GenBank/DDBJ databases">
        <title>Sequencing the genomes of 1000 actinobacteria strains.</title>
        <authorList>
            <person name="Klenk H.-P."/>
        </authorList>
    </citation>
    <scope>NUCLEOTIDE SEQUENCE [LARGE SCALE GENOMIC DNA]</scope>
    <source>
        <strain evidence="2 3">DSM 41649</strain>
    </source>
</reference>
<keyword evidence="1" id="KW-0812">Transmembrane</keyword>
<evidence type="ECO:0000313" key="2">
    <source>
        <dbReference type="EMBL" id="TWE21217.1"/>
    </source>
</evidence>
<dbReference type="OrthoDB" id="3635533at2"/>
<dbReference type="AlphaFoldDB" id="A0A561F027"/>
<gene>
    <name evidence="2" type="ORF">FB465_6384</name>
</gene>
<evidence type="ECO:0000313" key="3">
    <source>
        <dbReference type="Proteomes" id="UP000318416"/>
    </source>
</evidence>
<dbReference type="Proteomes" id="UP000318416">
    <property type="component" value="Unassembled WGS sequence"/>
</dbReference>
<feature type="transmembrane region" description="Helical" evidence="1">
    <location>
        <begin position="40"/>
        <end position="60"/>
    </location>
</feature>
<feature type="transmembrane region" description="Helical" evidence="1">
    <location>
        <begin position="12"/>
        <end position="34"/>
    </location>
</feature>
<keyword evidence="1" id="KW-1133">Transmembrane helix</keyword>
<evidence type="ECO:0000256" key="1">
    <source>
        <dbReference type="SAM" id="Phobius"/>
    </source>
</evidence>
<keyword evidence="1" id="KW-0472">Membrane</keyword>
<sequence length="282" mass="31591">MASGGIRYRAERISLALMATSGIAVLIADLLGWLDKVAPGGALPKITLLILSTVTVFLLLEVDRLKVLDHVDAQISKLDIDALAHQLKEEHYGGVVQVHRRFPDDTFTGFVEGASNEVAILQTWIPNLDLLDVALRKALIDRRVQRIRILLLHPSSPVARLRDEALRTVRDPALDEDVTASVQRSLSILESIFREVPREDRVRLQVRVYNSLPSIAVYKADQHYLVSSFLHGQLAIRSTQIEIDGSDTPMGRQVQRELDMLWEIGREVDLGDWRASVSTINL</sequence>